<dbReference type="EMBL" id="JAXCGZ010005907">
    <property type="protein sequence ID" value="KAK7080472.1"/>
    <property type="molecule type" value="Genomic_DNA"/>
</dbReference>
<gene>
    <name evidence="1" type="ORF">SK128_016844</name>
</gene>
<dbReference type="SUPFAM" id="SSF53335">
    <property type="entry name" value="S-adenosyl-L-methionine-dependent methyltransferases"/>
    <property type="match status" value="1"/>
</dbReference>
<proteinExistence type="predicted"/>
<dbReference type="Proteomes" id="UP001381693">
    <property type="component" value="Unassembled WGS sequence"/>
</dbReference>
<evidence type="ECO:0000313" key="1">
    <source>
        <dbReference type="EMBL" id="KAK7080472.1"/>
    </source>
</evidence>
<organism evidence="1 2">
    <name type="scientific">Halocaridina rubra</name>
    <name type="common">Hawaiian red shrimp</name>
    <dbReference type="NCBI Taxonomy" id="373956"/>
    <lineage>
        <taxon>Eukaryota</taxon>
        <taxon>Metazoa</taxon>
        <taxon>Ecdysozoa</taxon>
        <taxon>Arthropoda</taxon>
        <taxon>Crustacea</taxon>
        <taxon>Multicrustacea</taxon>
        <taxon>Malacostraca</taxon>
        <taxon>Eumalacostraca</taxon>
        <taxon>Eucarida</taxon>
        <taxon>Decapoda</taxon>
        <taxon>Pleocyemata</taxon>
        <taxon>Caridea</taxon>
        <taxon>Atyoidea</taxon>
        <taxon>Atyidae</taxon>
        <taxon>Halocaridina</taxon>
    </lineage>
</organism>
<sequence length="121" mass="13665">MFLQKWLRPGGLLFYTDIISGSGQPSGSLLDYLETLKPCSPSTIETYTQAMQSSGFKNISSDNCGLQWEKICEDDLKIFASTSGESLGDEMNHANMRDLWLKKMEWINAKELSWAVFKANK</sequence>
<evidence type="ECO:0000313" key="2">
    <source>
        <dbReference type="Proteomes" id="UP001381693"/>
    </source>
</evidence>
<accession>A0AAN8X9Y3</accession>
<comment type="caution">
    <text evidence="1">The sequence shown here is derived from an EMBL/GenBank/DDBJ whole genome shotgun (WGS) entry which is preliminary data.</text>
</comment>
<reference evidence="1 2" key="1">
    <citation type="submission" date="2023-11" db="EMBL/GenBank/DDBJ databases">
        <title>Halocaridina rubra genome assembly.</title>
        <authorList>
            <person name="Smith C."/>
        </authorList>
    </citation>
    <scope>NUCLEOTIDE SEQUENCE [LARGE SCALE GENOMIC DNA]</scope>
    <source>
        <strain evidence="1">EP-1</strain>
        <tissue evidence="1">Whole</tissue>
    </source>
</reference>
<protein>
    <submittedName>
        <fullName evidence="1">Uncharacterized protein</fullName>
    </submittedName>
</protein>
<dbReference type="AlphaFoldDB" id="A0AAN8X9Y3"/>
<dbReference type="InterPro" id="IPR029063">
    <property type="entry name" value="SAM-dependent_MTases_sf"/>
</dbReference>
<keyword evidence="2" id="KW-1185">Reference proteome</keyword>
<dbReference type="Gene3D" id="3.40.50.150">
    <property type="entry name" value="Vaccinia Virus protein VP39"/>
    <property type="match status" value="1"/>
</dbReference>
<name>A0AAN8X9Y3_HALRR</name>